<organism evidence="2 3">
    <name type="scientific">Salix dunnii</name>
    <dbReference type="NCBI Taxonomy" id="1413687"/>
    <lineage>
        <taxon>Eukaryota</taxon>
        <taxon>Viridiplantae</taxon>
        <taxon>Streptophyta</taxon>
        <taxon>Embryophyta</taxon>
        <taxon>Tracheophyta</taxon>
        <taxon>Spermatophyta</taxon>
        <taxon>Magnoliopsida</taxon>
        <taxon>eudicotyledons</taxon>
        <taxon>Gunneridae</taxon>
        <taxon>Pentapetalae</taxon>
        <taxon>rosids</taxon>
        <taxon>fabids</taxon>
        <taxon>Malpighiales</taxon>
        <taxon>Salicaceae</taxon>
        <taxon>Saliceae</taxon>
        <taxon>Salix</taxon>
    </lineage>
</organism>
<dbReference type="EMBL" id="JADGMS010000002">
    <property type="protein sequence ID" value="KAF9686653.1"/>
    <property type="molecule type" value="Genomic_DNA"/>
</dbReference>
<keyword evidence="1" id="KW-0472">Membrane</keyword>
<accession>A0A835N5M5</accession>
<evidence type="ECO:0000313" key="2">
    <source>
        <dbReference type="EMBL" id="KAF9686653.1"/>
    </source>
</evidence>
<dbReference type="Proteomes" id="UP000657918">
    <property type="component" value="Unassembled WGS sequence"/>
</dbReference>
<evidence type="ECO:0000313" key="3">
    <source>
        <dbReference type="Proteomes" id="UP000657918"/>
    </source>
</evidence>
<sequence length="111" mass="12746">MNSDFHLGDLCIFDFFMGFWVVYTSKFHNPTVHKSFVIFISSARVLFLLFPLRIYLSQGSRLQFKIQKYEGSTLGYVSMEIFVGVPLPSGSTKNHGTALNKSVRRELKMVE</sequence>
<feature type="transmembrane region" description="Helical" evidence="1">
    <location>
        <begin position="7"/>
        <end position="23"/>
    </location>
</feature>
<reference evidence="2 3" key="1">
    <citation type="submission" date="2020-10" db="EMBL/GenBank/DDBJ databases">
        <title>Plant Genome Project.</title>
        <authorList>
            <person name="Zhang R.-G."/>
        </authorList>
    </citation>
    <scope>NUCLEOTIDE SEQUENCE [LARGE SCALE GENOMIC DNA]</scope>
    <source>
        <strain evidence="2">FAFU-HL-1</strain>
        <tissue evidence="2">Leaf</tissue>
    </source>
</reference>
<keyword evidence="3" id="KW-1185">Reference proteome</keyword>
<proteinExistence type="predicted"/>
<feature type="transmembrane region" description="Helical" evidence="1">
    <location>
        <begin position="35"/>
        <end position="56"/>
    </location>
</feature>
<evidence type="ECO:0000256" key="1">
    <source>
        <dbReference type="SAM" id="Phobius"/>
    </source>
</evidence>
<keyword evidence="1" id="KW-1133">Transmembrane helix</keyword>
<comment type="caution">
    <text evidence="2">The sequence shown here is derived from an EMBL/GenBank/DDBJ whole genome shotgun (WGS) entry which is preliminary data.</text>
</comment>
<gene>
    <name evidence="2" type="ORF">SADUNF_Sadunf02G0011700</name>
</gene>
<protein>
    <submittedName>
        <fullName evidence="2">Uncharacterized protein</fullName>
    </submittedName>
</protein>
<dbReference type="AlphaFoldDB" id="A0A835N5M5"/>
<keyword evidence="1" id="KW-0812">Transmembrane</keyword>
<name>A0A835N5M5_9ROSI</name>